<evidence type="ECO:0000256" key="8">
    <source>
        <dbReference type="PROSITE-ProRule" id="PRU00042"/>
    </source>
</evidence>
<dbReference type="AlphaFoldDB" id="A0A9Q3E511"/>
<feature type="region of interest" description="Disordered" evidence="9">
    <location>
        <begin position="246"/>
        <end position="276"/>
    </location>
</feature>
<evidence type="ECO:0000259" key="10">
    <source>
        <dbReference type="PROSITE" id="PS50157"/>
    </source>
</evidence>
<dbReference type="EMBL" id="AVOT02025044">
    <property type="protein sequence ID" value="MBW0516090.1"/>
    <property type="molecule type" value="Genomic_DNA"/>
</dbReference>
<evidence type="ECO:0000256" key="3">
    <source>
        <dbReference type="ARBA" id="ARBA00022723"/>
    </source>
</evidence>
<evidence type="ECO:0000256" key="9">
    <source>
        <dbReference type="SAM" id="MobiDB-lite"/>
    </source>
</evidence>
<dbReference type="GO" id="GO:0000122">
    <property type="term" value="P:negative regulation of transcription by RNA polymerase II"/>
    <property type="evidence" value="ECO:0007669"/>
    <property type="project" value="UniProtKB-ARBA"/>
</dbReference>
<accession>A0A9Q3E511</accession>
<dbReference type="GO" id="GO:0031519">
    <property type="term" value="C:PcG protein complex"/>
    <property type="evidence" value="ECO:0007669"/>
    <property type="project" value="TreeGrafter"/>
</dbReference>
<keyword evidence="2" id="KW-0678">Repressor</keyword>
<reference evidence="11" key="1">
    <citation type="submission" date="2021-03" db="EMBL/GenBank/DDBJ databases">
        <title>Draft genome sequence of rust myrtle Austropuccinia psidii MF-1, a brazilian biotype.</title>
        <authorList>
            <person name="Quecine M.C."/>
            <person name="Pachon D.M.R."/>
            <person name="Bonatelli M.L."/>
            <person name="Correr F.H."/>
            <person name="Franceschini L.M."/>
            <person name="Leite T.F."/>
            <person name="Margarido G.R.A."/>
            <person name="Almeida C.A."/>
            <person name="Ferrarezi J.A."/>
            <person name="Labate C.A."/>
        </authorList>
    </citation>
    <scope>NUCLEOTIDE SEQUENCE</scope>
    <source>
        <strain evidence="11">MF-1</strain>
    </source>
</reference>
<name>A0A9Q3E511_9BASI</name>
<dbReference type="OrthoDB" id="2502162at2759"/>
<comment type="subcellular location">
    <subcellularLocation>
        <location evidence="1">Nucleus</location>
    </subcellularLocation>
</comment>
<evidence type="ECO:0000256" key="6">
    <source>
        <dbReference type="ARBA" id="ARBA00022833"/>
    </source>
</evidence>
<feature type="domain" description="C2H2-type" evidence="10">
    <location>
        <begin position="316"/>
        <end position="345"/>
    </location>
</feature>
<sequence length="508" mass="55778">MPFTTCHDPVLPITSPNRLSRPSSPPPNISSELPSHYSSHPHSVFQRRPDVLLHGPSHEEVFLFSNYPAGPKPFSYQTGQSIQLNNISQLASSPDSYMTLPVADISPFGNAPLASPSRTWEAENSFSFVPAQVPDISPPFPLLDMVQSLPMKLGKTLQIDSSLSCGPLTVSDGLNSDAETDFAPYLEQTFQHSLPFYNTLDPGLSQSHREVAKKTDKRKSDQHLEPKVKRRAATLESGISGFSAKPYQAGSTFHPAGRVEKSAKPTGPVPKDSSVSITPGGYARKYACNWEGCGKAFTTSGHLVRHKRIHTGEKRYECVMKNCNSRFSRQDNMLQHYRTHLVAKSKRTSSASATISGKGDTLKSPPRQNASGNRINQPTQMHSFPPREDPFVNSTSSTGVTADVNGGCDLLNGNPANFSSLDLWSTYQESDNYPSQLMFGTCPEFSSPILTESVSSYGLETYPPMLDSQTHDQEIRPFPTPQWLYSIGNLIPEPSISLLEHPGNLWLG</sequence>
<feature type="region of interest" description="Disordered" evidence="9">
    <location>
        <begin position="1"/>
        <end position="42"/>
    </location>
</feature>
<organism evidence="11 12">
    <name type="scientific">Austropuccinia psidii MF-1</name>
    <dbReference type="NCBI Taxonomy" id="1389203"/>
    <lineage>
        <taxon>Eukaryota</taxon>
        <taxon>Fungi</taxon>
        <taxon>Dikarya</taxon>
        <taxon>Basidiomycota</taxon>
        <taxon>Pucciniomycotina</taxon>
        <taxon>Pucciniomycetes</taxon>
        <taxon>Pucciniales</taxon>
        <taxon>Sphaerophragmiaceae</taxon>
        <taxon>Austropuccinia</taxon>
    </lineage>
</organism>
<dbReference type="GO" id="GO:0060258">
    <property type="term" value="P:negative regulation of filamentous growth"/>
    <property type="evidence" value="ECO:0007669"/>
    <property type="project" value="UniProtKB-ARBA"/>
</dbReference>
<keyword evidence="7" id="KW-0539">Nucleus</keyword>
<keyword evidence="6" id="KW-0862">Zinc</keyword>
<dbReference type="Pfam" id="PF00096">
    <property type="entry name" value="zf-C2H2"/>
    <property type="match status" value="1"/>
</dbReference>
<feature type="region of interest" description="Disordered" evidence="9">
    <location>
        <begin position="207"/>
        <end position="228"/>
    </location>
</feature>
<gene>
    <name evidence="11" type="ORF">O181_055805</name>
</gene>
<dbReference type="InterPro" id="IPR036236">
    <property type="entry name" value="Znf_C2H2_sf"/>
</dbReference>
<dbReference type="PANTHER" id="PTHR14003:SF19">
    <property type="entry name" value="YY2 TRANSCRIPTION FACTOR"/>
    <property type="match status" value="1"/>
</dbReference>
<dbReference type="PANTHER" id="PTHR14003">
    <property type="entry name" value="TRANSCRIPTIONAL REPRESSOR PROTEIN YY"/>
    <property type="match status" value="1"/>
</dbReference>
<feature type="compositionally biased region" description="Polar residues" evidence="9">
    <location>
        <begin position="366"/>
        <end position="382"/>
    </location>
</feature>
<dbReference type="FunFam" id="3.30.160.60:FF:001382">
    <property type="entry name" value="Transcriptional repressor"/>
    <property type="match status" value="1"/>
</dbReference>
<keyword evidence="12" id="KW-1185">Reference proteome</keyword>
<dbReference type="PROSITE" id="PS50157">
    <property type="entry name" value="ZINC_FINGER_C2H2_2"/>
    <property type="match status" value="2"/>
</dbReference>
<dbReference type="PROSITE" id="PS00028">
    <property type="entry name" value="ZINC_FINGER_C2H2_1"/>
    <property type="match status" value="2"/>
</dbReference>
<evidence type="ECO:0000256" key="1">
    <source>
        <dbReference type="ARBA" id="ARBA00004123"/>
    </source>
</evidence>
<evidence type="ECO:0000256" key="2">
    <source>
        <dbReference type="ARBA" id="ARBA00022491"/>
    </source>
</evidence>
<dbReference type="GO" id="GO:0000981">
    <property type="term" value="F:DNA-binding transcription factor activity, RNA polymerase II-specific"/>
    <property type="evidence" value="ECO:0007669"/>
    <property type="project" value="TreeGrafter"/>
</dbReference>
<evidence type="ECO:0000256" key="7">
    <source>
        <dbReference type="ARBA" id="ARBA00023242"/>
    </source>
</evidence>
<dbReference type="GO" id="GO:0005667">
    <property type="term" value="C:transcription regulator complex"/>
    <property type="evidence" value="ECO:0007669"/>
    <property type="project" value="TreeGrafter"/>
</dbReference>
<evidence type="ECO:0000256" key="5">
    <source>
        <dbReference type="ARBA" id="ARBA00022771"/>
    </source>
</evidence>
<dbReference type="SMART" id="SM00355">
    <property type="entry name" value="ZnF_C2H2"/>
    <property type="match status" value="2"/>
</dbReference>
<comment type="caution">
    <text evidence="11">The sequence shown here is derived from an EMBL/GenBank/DDBJ whole genome shotgun (WGS) entry which is preliminary data.</text>
</comment>
<evidence type="ECO:0000313" key="11">
    <source>
        <dbReference type="EMBL" id="MBW0516090.1"/>
    </source>
</evidence>
<evidence type="ECO:0000256" key="4">
    <source>
        <dbReference type="ARBA" id="ARBA00022737"/>
    </source>
</evidence>
<keyword evidence="5 8" id="KW-0863">Zinc-finger</keyword>
<protein>
    <recommendedName>
        <fullName evidence="10">C2H2-type domain-containing protein</fullName>
    </recommendedName>
</protein>
<feature type="domain" description="C2H2-type" evidence="10">
    <location>
        <begin position="286"/>
        <end position="315"/>
    </location>
</feature>
<keyword evidence="3" id="KW-0479">Metal-binding</keyword>
<dbReference type="GO" id="GO:0000978">
    <property type="term" value="F:RNA polymerase II cis-regulatory region sequence-specific DNA binding"/>
    <property type="evidence" value="ECO:0007669"/>
    <property type="project" value="TreeGrafter"/>
</dbReference>
<evidence type="ECO:0000313" key="12">
    <source>
        <dbReference type="Proteomes" id="UP000765509"/>
    </source>
</evidence>
<dbReference type="Gene3D" id="3.30.160.60">
    <property type="entry name" value="Classic Zinc Finger"/>
    <property type="match status" value="2"/>
</dbReference>
<dbReference type="Proteomes" id="UP000765509">
    <property type="component" value="Unassembled WGS sequence"/>
</dbReference>
<feature type="compositionally biased region" description="Basic and acidic residues" evidence="9">
    <location>
        <begin position="207"/>
        <end position="227"/>
    </location>
</feature>
<proteinExistence type="predicted"/>
<dbReference type="GO" id="GO:0008270">
    <property type="term" value="F:zinc ion binding"/>
    <property type="evidence" value="ECO:0007669"/>
    <property type="project" value="UniProtKB-KW"/>
</dbReference>
<feature type="region of interest" description="Disordered" evidence="9">
    <location>
        <begin position="348"/>
        <end position="384"/>
    </location>
</feature>
<dbReference type="InterPro" id="IPR013087">
    <property type="entry name" value="Znf_C2H2_type"/>
</dbReference>
<dbReference type="GO" id="GO:0000785">
    <property type="term" value="C:chromatin"/>
    <property type="evidence" value="ECO:0007669"/>
    <property type="project" value="TreeGrafter"/>
</dbReference>
<dbReference type="SUPFAM" id="SSF57667">
    <property type="entry name" value="beta-beta-alpha zinc fingers"/>
    <property type="match status" value="1"/>
</dbReference>
<keyword evidence="4" id="KW-0677">Repeat</keyword>